<feature type="domain" description="MADS-box" evidence="7">
    <location>
        <begin position="7"/>
        <end position="68"/>
    </location>
</feature>
<dbReference type="Pfam" id="PF00319">
    <property type="entry name" value="SRF-TF"/>
    <property type="match status" value="1"/>
</dbReference>
<keyword evidence="5" id="KW-0539">Nucleus</keyword>
<dbReference type="Gene3D" id="3.40.1810.10">
    <property type="entry name" value="Transcription factor, MADS-box"/>
    <property type="match status" value="1"/>
</dbReference>
<dbReference type="STRING" id="15368.A0A2K2DS54"/>
<dbReference type="GO" id="GO:0005634">
    <property type="term" value="C:nucleus"/>
    <property type="evidence" value="ECO:0007669"/>
    <property type="project" value="UniProtKB-SubCell"/>
</dbReference>
<dbReference type="OrthoDB" id="679952at2759"/>
<evidence type="ECO:0000259" key="7">
    <source>
        <dbReference type="PROSITE" id="PS50066"/>
    </source>
</evidence>
<dbReference type="EMBL" id="CM000880">
    <property type="protein sequence ID" value="PNT77108.1"/>
    <property type="molecule type" value="Genomic_DNA"/>
</dbReference>
<name>A0A2K2DS54_BRADI</name>
<reference evidence="9" key="3">
    <citation type="submission" date="2018-08" db="UniProtKB">
        <authorList>
            <consortium name="EnsemblPlants"/>
        </authorList>
    </citation>
    <scope>IDENTIFICATION</scope>
    <source>
        <strain evidence="9">cv. Bd21</strain>
    </source>
</reference>
<evidence type="ECO:0000256" key="3">
    <source>
        <dbReference type="ARBA" id="ARBA00023125"/>
    </source>
</evidence>
<protein>
    <recommendedName>
        <fullName evidence="7">MADS-box domain-containing protein</fullName>
    </recommendedName>
</protein>
<keyword evidence="2" id="KW-0805">Transcription regulation</keyword>
<dbReference type="GO" id="GO:0000981">
    <property type="term" value="F:DNA-binding transcription factor activity, RNA polymerase II-specific"/>
    <property type="evidence" value="ECO:0000318"/>
    <property type="project" value="GO_Central"/>
</dbReference>
<keyword evidence="3" id="KW-0238">DNA-binding</keyword>
<keyword evidence="10" id="KW-1185">Reference proteome</keyword>
<dbReference type="PANTHER" id="PTHR11945:SF764">
    <property type="entry name" value="AGAMOUS-LIKE MADS-BOX PROTEIN AGL62"/>
    <property type="match status" value="1"/>
</dbReference>
<dbReference type="InterPro" id="IPR033897">
    <property type="entry name" value="SRF-like_MADS-box"/>
</dbReference>
<comment type="subcellular location">
    <subcellularLocation>
        <location evidence="1">Nucleus</location>
    </subcellularLocation>
</comment>
<feature type="compositionally biased region" description="Pro residues" evidence="6">
    <location>
        <begin position="186"/>
        <end position="201"/>
    </location>
</feature>
<dbReference type="CDD" id="cd00266">
    <property type="entry name" value="MADS_SRF_like"/>
    <property type="match status" value="1"/>
</dbReference>
<dbReference type="EnsemblPlants" id="PNT77108">
    <property type="protein sequence ID" value="PNT77108"/>
    <property type="gene ID" value="BRADI_1g57875v3"/>
</dbReference>
<organism evidence="8">
    <name type="scientific">Brachypodium distachyon</name>
    <name type="common">Purple false brome</name>
    <name type="synonym">Trachynia distachya</name>
    <dbReference type="NCBI Taxonomy" id="15368"/>
    <lineage>
        <taxon>Eukaryota</taxon>
        <taxon>Viridiplantae</taxon>
        <taxon>Streptophyta</taxon>
        <taxon>Embryophyta</taxon>
        <taxon>Tracheophyta</taxon>
        <taxon>Spermatophyta</taxon>
        <taxon>Magnoliopsida</taxon>
        <taxon>Liliopsida</taxon>
        <taxon>Poales</taxon>
        <taxon>Poaceae</taxon>
        <taxon>BOP clade</taxon>
        <taxon>Pooideae</taxon>
        <taxon>Stipodae</taxon>
        <taxon>Brachypodieae</taxon>
        <taxon>Brachypodium</taxon>
    </lineage>
</organism>
<dbReference type="GO" id="GO:0006357">
    <property type="term" value="P:regulation of transcription by RNA polymerase II"/>
    <property type="evidence" value="ECO:0000318"/>
    <property type="project" value="GO_Central"/>
</dbReference>
<dbReference type="GO" id="GO:0000978">
    <property type="term" value="F:RNA polymerase II cis-regulatory region sequence-specific DNA binding"/>
    <property type="evidence" value="ECO:0000318"/>
    <property type="project" value="GO_Central"/>
</dbReference>
<evidence type="ECO:0000256" key="6">
    <source>
        <dbReference type="SAM" id="MobiDB-lite"/>
    </source>
</evidence>
<feature type="region of interest" description="Disordered" evidence="6">
    <location>
        <begin position="170"/>
        <end position="204"/>
    </location>
</feature>
<dbReference type="PROSITE" id="PS50066">
    <property type="entry name" value="MADS_BOX_2"/>
    <property type="match status" value="1"/>
</dbReference>
<dbReference type="Gramene" id="PNT77108">
    <property type="protein sequence ID" value="PNT77108"/>
    <property type="gene ID" value="BRADI_1g57875v3"/>
</dbReference>
<dbReference type="InterPro" id="IPR036879">
    <property type="entry name" value="TF_MADSbox_sf"/>
</dbReference>
<dbReference type="SUPFAM" id="SSF55455">
    <property type="entry name" value="SRF-like"/>
    <property type="match status" value="1"/>
</dbReference>
<keyword evidence="4" id="KW-0804">Transcription</keyword>
<dbReference type="AlphaFoldDB" id="A0A2K2DS54"/>
<reference evidence="8" key="2">
    <citation type="submission" date="2017-06" db="EMBL/GenBank/DDBJ databases">
        <title>WGS assembly of Brachypodium distachyon.</title>
        <authorList>
            <consortium name="The International Brachypodium Initiative"/>
            <person name="Lucas S."/>
            <person name="Harmon-Smith M."/>
            <person name="Lail K."/>
            <person name="Tice H."/>
            <person name="Grimwood J."/>
            <person name="Bruce D."/>
            <person name="Barry K."/>
            <person name="Shu S."/>
            <person name="Lindquist E."/>
            <person name="Wang M."/>
            <person name="Pitluck S."/>
            <person name="Vogel J.P."/>
            <person name="Garvin D.F."/>
            <person name="Mockler T.C."/>
            <person name="Schmutz J."/>
            <person name="Rokhsar D."/>
            <person name="Bevan M.W."/>
        </authorList>
    </citation>
    <scope>NUCLEOTIDE SEQUENCE</scope>
    <source>
        <strain evidence="8">Bd21</strain>
    </source>
</reference>
<dbReference type="GO" id="GO:0046983">
    <property type="term" value="F:protein dimerization activity"/>
    <property type="evidence" value="ECO:0007669"/>
    <property type="project" value="InterPro"/>
</dbReference>
<evidence type="ECO:0000256" key="4">
    <source>
        <dbReference type="ARBA" id="ARBA00023163"/>
    </source>
</evidence>
<dbReference type="SMART" id="SM00432">
    <property type="entry name" value="MADS"/>
    <property type="match status" value="1"/>
</dbReference>
<dbReference type="Proteomes" id="UP000008810">
    <property type="component" value="Chromosome 1"/>
</dbReference>
<evidence type="ECO:0000313" key="10">
    <source>
        <dbReference type="Proteomes" id="UP000008810"/>
    </source>
</evidence>
<dbReference type="InterPro" id="IPR002100">
    <property type="entry name" value="TF_MADSbox"/>
</dbReference>
<sequence length="296" mass="33108">MPRGVPRRERRFGVQYIRDNRERDITFYKRRGGLFKSAADLSVLTGARVAVILETPENGKMHSFGTPLAERIVDAFLSGVPPIGPLTDQATSARIAFLQSELARLDMENTVEEKKTKLSTQVIKEIQDENPGMVANLLFSRQEDLCLADLIRLFNEFSRVQQNIARRVPPLHRVPGQNGASMSTIHPPPRVPSWGPLPPQSSSPDILRQQPLCPAAAIPLAPQHMMAPNFPVQNYTSRINTVEPPQNNAVPNSTFEHSELASPLLVYTGGNNFDIDDPFGNEHWRFTLSDQPQWAM</sequence>
<evidence type="ECO:0000256" key="2">
    <source>
        <dbReference type="ARBA" id="ARBA00023015"/>
    </source>
</evidence>
<gene>
    <name evidence="8" type="ORF">BRADI_1g57875v3</name>
</gene>
<accession>A0A2K2DS54</accession>
<evidence type="ECO:0000313" key="8">
    <source>
        <dbReference type="EMBL" id="PNT77108.1"/>
    </source>
</evidence>
<proteinExistence type="predicted"/>
<dbReference type="GO" id="GO:0045944">
    <property type="term" value="P:positive regulation of transcription by RNA polymerase II"/>
    <property type="evidence" value="ECO:0007669"/>
    <property type="project" value="InterPro"/>
</dbReference>
<dbReference type="InParanoid" id="A0A2K2DS54"/>
<dbReference type="FunCoup" id="A0A2K2DS54">
    <property type="interactions" value="26"/>
</dbReference>
<reference evidence="8 9" key="1">
    <citation type="journal article" date="2010" name="Nature">
        <title>Genome sequencing and analysis of the model grass Brachypodium distachyon.</title>
        <authorList>
            <consortium name="International Brachypodium Initiative"/>
        </authorList>
    </citation>
    <scope>NUCLEOTIDE SEQUENCE [LARGE SCALE GENOMIC DNA]</scope>
    <source>
        <strain evidence="8 9">Bd21</strain>
    </source>
</reference>
<evidence type="ECO:0000256" key="1">
    <source>
        <dbReference type="ARBA" id="ARBA00004123"/>
    </source>
</evidence>
<evidence type="ECO:0000313" key="9">
    <source>
        <dbReference type="EnsemblPlants" id="PNT77108"/>
    </source>
</evidence>
<dbReference type="PANTHER" id="PTHR11945">
    <property type="entry name" value="MADS BOX PROTEIN"/>
    <property type="match status" value="1"/>
</dbReference>
<dbReference type="PRINTS" id="PR00404">
    <property type="entry name" value="MADSDOMAIN"/>
</dbReference>
<evidence type="ECO:0000256" key="5">
    <source>
        <dbReference type="ARBA" id="ARBA00023242"/>
    </source>
</evidence>